<keyword evidence="2" id="KW-1185">Reference proteome</keyword>
<reference evidence="1 2" key="2">
    <citation type="journal article" date="2022" name="Mol. Ecol. Resour.">
        <title>The genomes of chicory, endive, great burdock and yacon provide insights into Asteraceae paleo-polyploidization history and plant inulin production.</title>
        <authorList>
            <person name="Fan W."/>
            <person name="Wang S."/>
            <person name="Wang H."/>
            <person name="Wang A."/>
            <person name="Jiang F."/>
            <person name="Liu H."/>
            <person name="Zhao H."/>
            <person name="Xu D."/>
            <person name="Zhang Y."/>
        </authorList>
    </citation>
    <scope>NUCLEOTIDE SEQUENCE [LARGE SCALE GENOMIC DNA]</scope>
    <source>
        <strain evidence="2">cv. Yunnan</strain>
        <tissue evidence="1">Leaves</tissue>
    </source>
</reference>
<gene>
    <name evidence="1" type="ORF">L1987_33327</name>
</gene>
<reference evidence="2" key="1">
    <citation type="journal article" date="2022" name="Mol. Ecol. Resour.">
        <title>The genomes of chicory, endive, great burdock and yacon provide insights into Asteraceae palaeo-polyploidization history and plant inulin production.</title>
        <authorList>
            <person name="Fan W."/>
            <person name="Wang S."/>
            <person name="Wang H."/>
            <person name="Wang A."/>
            <person name="Jiang F."/>
            <person name="Liu H."/>
            <person name="Zhao H."/>
            <person name="Xu D."/>
            <person name="Zhang Y."/>
        </authorList>
    </citation>
    <scope>NUCLEOTIDE SEQUENCE [LARGE SCALE GENOMIC DNA]</scope>
    <source>
        <strain evidence="2">cv. Yunnan</strain>
    </source>
</reference>
<name>A0ACB9HQI4_9ASTR</name>
<evidence type="ECO:0000313" key="1">
    <source>
        <dbReference type="EMBL" id="KAI3798059.1"/>
    </source>
</evidence>
<dbReference type="EMBL" id="CM042028">
    <property type="protein sequence ID" value="KAI3798059.1"/>
    <property type="molecule type" value="Genomic_DNA"/>
</dbReference>
<protein>
    <submittedName>
        <fullName evidence="1">Uncharacterized protein</fullName>
    </submittedName>
</protein>
<organism evidence="1 2">
    <name type="scientific">Smallanthus sonchifolius</name>
    <dbReference type="NCBI Taxonomy" id="185202"/>
    <lineage>
        <taxon>Eukaryota</taxon>
        <taxon>Viridiplantae</taxon>
        <taxon>Streptophyta</taxon>
        <taxon>Embryophyta</taxon>
        <taxon>Tracheophyta</taxon>
        <taxon>Spermatophyta</taxon>
        <taxon>Magnoliopsida</taxon>
        <taxon>eudicotyledons</taxon>
        <taxon>Gunneridae</taxon>
        <taxon>Pentapetalae</taxon>
        <taxon>asterids</taxon>
        <taxon>campanulids</taxon>
        <taxon>Asterales</taxon>
        <taxon>Asteraceae</taxon>
        <taxon>Asteroideae</taxon>
        <taxon>Heliantheae alliance</taxon>
        <taxon>Millerieae</taxon>
        <taxon>Smallanthus</taxon>
    </lineage>
</organism>
<evidence type="ECO:0000313" key="2">
    <source>
        <dbReference type="Proteomes" id="UP001056120"/>
    </source>
</evidence>
<accession>A0ACB9HQI4</accession>
<comment type="caution">
    <text evidence="1">The sequence shown here is derived from an EMBL/GenBank/DDBJ whole genome shotgun (WGS) entry which is preliminary data.</text>
</comment>
<sequence length="94" mass="10166">MVRNSSASRRVLVVRNSSAIVDGEAMAGLERCFRMTPSECPASSTPSHGPVIKGGQYSAFGAVTLEKSKLDMTHKQTKSSLEYYSLVSLLLENV</sequence>
<proteinExistence type="predicted"/>
<dbReference type="Proteomes" id="UP001056120">
    <property type="component" value="Linkage Group LG11"/>
</dbReference>